<reference evidence="2 3" key="1">
    <citation type="journal article" date="2021" name="DNA Res.">
        <title>Genome analysis of Candida subhashii reveals its hybrid nature and dual mitochondrial genome conformations.</title>
        <authorList>
            <person name="Mixao V."/>
            <person name="Hegedusova E."/>
            <person name="Saus E."/>
            <person name="Pryszcz L.P."/>
            <person name="Cillingova A."/>
            <person name="Nosek J."/>
            <person name="Gabaldon T."/>
        </authorList>
    </citation>
    <scope>NUCLEOTIDE SEQUENCE [LARGE SCALE GENOMIC DNA]</scope>
    <source>
        <strain evidence="2 3">CBS 10753</strain>
    </source>
</reference>
<organism evidence="2 3">
    <name type="scientific">[Candida] subhashii</name>
    <dbReference type="NCBI Taxonomy" id="561895"/>
    <lineage>
        <taxon>Eukaryota</taxon>
        <taxon>Fungi</taxon>
        <taxon>Dikarya</taxon>
        <taxon>Ascomycota</taxon>
        <taxon>Saccharomycotina</taxon>
        <taxon>Pichiomycetes</taxon>
        <taxon>Debaryomycetaceae</taxon>
        <taxon>Spathaspora</taxon>
    </lineage>
</organism>
<keyword evidence="3" id="KW-1185">Reference proteome</keyword>
<comment type="caution">
    <text evidence="2">The sequence shown here is derived from an EMBL/GenBank/DDBJ whole genome shotgun (WGS) entry which is preliminary data.</text>
</comment>
<accession>A0A8J5UVH0</accession>
<gene>
    <name evidence="2" type="ORF">J8A68_005529</name>
</gene>
<dbReference type="Proteomes" id="UP000694255">
    <property type="component" value="Unassembled WGS sequence"/>
</dbReference>
<dbReference type="AlphaFoldDB" id="A0A8J5UVH0"/>
<feature type="compositionally biased region" description="Acidic residues" evidence="1">
    <location>
        <begin position="99"/>
        <end position="115"/>
    </location>
</feature>
<proteinExistence type="predicted"/>
<dbReference type="EMBL" id="JAGSYN010000271">
    <property type="protein sequence ID" value="KAG7661009.1"/>
    <property type="molecule type" value="Genomic_DNA"/>
</dbReference>
<feature type="region of interest" description="Disordered" evidence="1">
    <location>
        <begin position="75"/>
        <end position="130"/>
    </location>
</feature>
<dbReference type="OrthoDB" id="4023279at2759"/>
<feature type="compositionally biased region" description="Basic and acidic residues" evidence="1">
    <location>
        <begin position="76"/>
        <end position="98"/>
    </location>
</feature>
<dbReference type="RefSeq" id="XP_049261242.1">
    <property type="nucleotide sequence ID" value="XM_049409605.1"/>
</dbReference>
<sequence length="281" mass="33394">MTDANQAGLVPPSNYYFLLKTENIQPLLDIVDQLSNEIQNNQQLITKISQMIDYKYLTYPKLEISEELLQAVPQFPHHDENTEQESRIEEQNNHHEMYDIDEGDEDDEEDEEEQNEERKHSQIGEPYSSYPDPLHYLLEKKYDLPPIPEPSSTSKERIQQLVRDISQLSSIHKGKLRKNQKLLSVINRYERFIMTELLPSLRDQLSEYNSSLNTKQLMENKFENMNKLYSRYLQNVKYLFRLSELLNKLVNFIKLDEDFNHELSFQLNCIDSLINNLKLYT</sequence>
<dbReference type="GeneID" id="73472329"/>
<name>A0A8J5UVH0_9ASCO</name>
<evidence type="ECO:0000256" key="1">
    <source>
        <dbReference type="SAM" id="MobiDB-lite"/>
    </source>
</evidence>
<protein>
    <submittedName>
        <fullName evidence="2">Uncharacterized protein</fullName>
    </submittedName>
</protein>
<evidence type="ECO:0000313" key="2">
    <source>
        <dbReference type="EMBL" id="KAG7661009.1"/>
    </source>
</evidence>
<evidence type="ECO:0000313" key="3">
    <source>
        <dbReference type="Proteomes" id="UP000694255"/>
    </source>
</evidence>